<name>A0AB34L0I7_9PEZI</name>
<keyword evidence="3 10" id="KW-0813">Transport</keyword>
<dbReference type="PANTHER" id="PTHR45939">
    <property type="entry name" value="PEROXISOMAL MEMBRANE PROTEIN PMP34-RELATED"/>
    <property type="match status" value="1"/>
</dbReference>
<evidence type="ECO:0008006" key="13">
    <source>
        <dbReference type="Google" id="ProtNLM"/>
    </source>
</evidence>
<evidence type="ECO:0000256" key="6">
    <source>
        <dbReference type="ARBA" id="ARBA00022792"/>
    </source>
</evidence>
<dbReference type="SUPFAM" id="SSF103506">
    <property type="entry name" value="Mitochondrial carrier"/>
    <property type="match status" value="1"/>
</dbReference>
<evidence type="ECO:0000313" key="12">
    <source>
        <dbReference type="Proteomes" id="UP000803884"/>
    </source>
</evidence>
<dbReference type="InterPro" id="IPR018108">
    <property type="entry name" value="MCP_transmembrane"/>
</dbReference>
<dbReference type="EMBL" id="JAAQHG020000002">
    <property type="protein sequence ID" value="KAL1590754.1"/>
    <property type="molecule type" value="Genomic_DNA"/>
</dbReference>
<dbReference type="Pfam" id="PF00153">
    <property type="entry name" value="Mito_carr"/>
    <property type="match status" value="3"/>
</dbReference>
<evidence type="ECO:0000256" key="8">
    <source>
        <dbReference type="ARBA" id="ARBA00023136"/>
    </source>
</evidence>
<keyword evidence="4 9" id="KW-0812">Transmembrane</keyword>
<sequence>MADTQDDIVYNAQLDAFTLYHMIQEEAGKTSSLGGGPILPALGHAVAGSAATAATKLLLYPLDLVITRLQVQRQLSGPKEAPSAARDADAEYENLIDAARKIYDTEGGLKAFYTGLAPDVLKGLADSFLFFLVYNFLRQRQTKKFGSSLPVHQELGIGVGAGALARFVTTPLQNIITRQQTAALVAARDPTSSTSPSQSSKLTVKDIALQIRSERGLKGFWAGYSASVILTLNPAITFAVDNLLHRLLPRARRENPTPQMTFLIAATSKAIATAITYPVSLAKSRAQTKAPAEDLETEVTEKDDAYVPPALDEPEMNATPKRRKATDHLKTALRLMSAQYAVIVSLRKIYRSEGVSGLYSGLEAEVLKGFLSHGLTMAMKESVHVGVIQLYYALLKLTKKWPAELQKAQVSASHAIDDAREHASHAVEDVKEKAESVAASGKQVVWGGEKKD</sequence>
<evidence type="ECO:0000313" key="11">
    <source>
        <dbReference type="EMBL" id="KAL1590754.1"/>
    </source>
</evidence>
<keyword evidence="6" id="KW-0496">Mitochondrion</keyword>
<protein>
    <recommendedName>
        <fullName evidence="13">Mitochondrial carrier</fullName>
    </recommendedName>
</protein>
<proteinExistence type="inferred from homology"/>
<keyword evidence="12" id="KW-1185">Reference proteome</keyword>
<keyword evidence="7" id="KW-1133">Transmembrane helix</keyword>
<evidence type="ECO:0000256" key="7">
    <source>
        <dbReference type="ARBA" id="ARBA00022989"/>
    </source>
</evidence>
<dbReference type="PROSITE" id="PS50920">
    <property type="entry name" value="SOLCAR"/>
    <property type="match status" value="3"/>
</dbReference>
<gene>
    <name evidence="11" type="ORF">WHR41_00959</name>
</gene>
<feature type="repeat" description="Solcar" evidence="9">
    <location>
        <begin position="39"/>
        <end position="140"/>
    </location>
</feature>
<feature type="repeat" description="Solcar" evidence="9">
    <location>
        <begin position="260"/>
        <end position="386"/>
    </location>
</feature>
<organism evidence="11 12">
    <name type="scientific">Cladosporium halotolerans</name>
    <dbReference type="NCBI Taxonomy" id="1052096"/>
    <lineage>
        <taxon>Eukaryota</taxon>
        <taxon>Fungi</taxon>
        <taxon>Dikarya</taxon>
        <taxon>Ascomycota</taxon>
        <taxon>Pezizomycotina</taxon>
        <taxon>Dothideomycetes</taxon>
        <taxon>Dothideomycetidae</taxon>
        <taxon>Cladosporiales</taxon>
        <taxon>Cladosporiaceae</taxon>
        <taxon>Cladosporium</taxon>
    </lineage>
</organism>
<keyword evidence="8 9" id="KW-0472">Membrane</keyword>
<dbReference type="GO" id="GO:0015217">
    <property type="term" value="F:ADP transmembrane transporter activity"/>
    <property type="evidence" value="ECO:0007669"/>
    <property type="project" value="TreeGrafter"/>
</dbReference>
<dbReference type="GO" id="GO:0016020">
    <property type="term" value="C:membrane"/>
    <property type="evidence" value="ECO:0007669"/>
    <property type="project" value="UniProtKB-SubCell"/>
</dbReference>
<feature type="repeat" description="Solcar" evidence="9">
    <location>
        <begin position="149"/>
        <end position="247"/>
    </location>
</feature>
<dbReference type="GeneID" id="96002403"/>
<dbReference type="PANTHER" id="PTHR45939:SF2">
    <property type="entry name" value="CARRIER PROTEIN, PUTATIVE (AFU_ORTHOLOGUE AFUA_2G13870)-RELATED"/>
    <property type="match status" value="1"/>
</dbReference>
<evidence type="ECO:0000256" key="10">
    <source>
        <dbReference type="RuleBase" id="RU000488"/>
    </source>
</evidence>
<evidence type="ECO:0000256" key="2">
    <source>
        <dbReference type="ARBA" id="ARBA00006375"/>
    </source>
</evidence>
<dbReference type="InterPro" id="IPR052217">
    <property type="entry name" value="Mito/Peroxisomal_Carrier"/>
</dbReference>
<evidence type="ECO:0000256" key="9">
    <source>
        <dbReference type="PROSITE-ProRule" id="PRU00282"/>
    </source>
</evidence>
<evidence type="ECO:0000256" key="1">
    <source>
        <dbReference type="ARBA" id="ARBA00004141"/>
    </source>
</evidence>
<comment type="subcellular location">
    <subcellularLocation>
        <location evidence="1">Membrane</location>
        <topology evidence="1">Multi-pass membrane protein</topology>
    </subcellularLocation>
</comment>
<accession>A0AB34L0I7</accession>
<keyword evidence="6" id="KW-0999">Mitochondrion inner membrane</keyword>
<dbReference type="AlphaFoldDB" id="A0AB34L0I7"/>
<comment type="caution">
    <text evidence="11">The sequence shown here is derived from an EMBL/GenBank/DDBJ whole genome shotgun (WGS) entry which is preliminary data.</text>
</comment>
<dbReference type="Gene3D" id="1.50.40.10">
    <property type="entry name" value="Mitochondrial carrier domain"/>
    <property type="match status" value="1"/>
</dbReference>
<evidence type="ECO:0000256" key="4">
    <source>
        <dbReference type="ARBA" id="ARBA00022692"/>
    </source>
</evidence>
<dbReference type="Proteomes" id="UP000803884">
    <property type="component" value="Unassembled WGS sequence"/>
</dbReference>
<dbReference type="RefSeq" id="XP_069233859.1">
    <property type="nucleotide sequence ID" value="XM_069369565.1"/>
</dbReference>
<dbReference type="InterPro" id="IPR023395">
    <property type="entry name" value="MCP_dom_sf"/>
</dbReference>
<keyword evidence="5" id="KW-0677">Repeat</keyword>
<evidence type="ECO:0000256" key="5">
    <source>
        <dbReference type="ARBA" id="ARBA00022737"/>
    </source>
</evidence>
<evidence type="ECO:0000256" key="3">
    <source>
        <dbReference type="ARBA" id="ARBA00022448"/>
    </source>
</evidence>
<reference evidence="11 12" key="1">
    <citation type="journal article" date="2020" name="Microbiol. Resour. Announc.">
        <title>Draft Genome Sequence of a Cladosporium Species Isolated from the Mesophotic Ascidian Didemnum maculosum.</title>
        <authorList>
            <person name="Gioti A."/>
            <person name="Siaperas R."/>
            <person name="Nikolaivits E."/>
            <person name="Le Goff G."/>
            <person name="Ouazzani J."/>
            <person name="Kotoulas G."/>
            <person name="Topakas E."/>
        </authorList>
    </citation>
    <scope>NUCLEOTIDE SEQUENCE [LARGE SCALE GENOMIC DNA]</scope>
    <source>
        <strain evidence="11 12">TM138-S3</strain>
    </source>
</reference>
<comment type="similarity">
    <text evidence="2 10">Belongs to the mitochondrial carrier (TC 2.A.29) family.</text>
</comment>